<name>A0A9W9ZK56_9CNID</name>
<comment type="caution">
    <text evidence="2">The sequence shown here is derived from an EMBL/GenBank/DDBJ whole genome shotgun (WGS) entry which is preliminary data.</text>
</comment>
<feature type="region of interest" description="Disordered" evidence="1">
    <location>
        <begin position="1"/>
        <end position="24"/>
    </location>
</feature>
<dbReference type="OrthoDB" id="10507005at2759"/>
<protein>
    <submittedName>
        <fullName evidence="2">Protein dispatched 1</fullName>
    </submittedName>
</protein>
<accession>A0A9W9ZK56</accession>
<evidence type="ECO:0000313" key="2">
    <source>
        <dbReference type="EMBL" id="KAJ7382414.1"/>
    </source>
</evidence>
<evidence type="ECO:0000313" key="3">
    <source>
        <dbReference type="Proteomes" id="UP001163046"/>
    </source>
</evidence>
<reference evidence="2" key="1">
    <citation type="submission" date="2023-01" db="EMBL/GenBank/DDBJ databases">
        <title>Genome assembly of the deep-sea coral Lophelia pertusa.</title>
        <authorList>
            <person name="Herrera S."/>
            <person name="Cordes E."/>
        </authorList>
    </citation>
    <scope>NUCLEOTIDE SEQUENCE</scope>
    <source>
        <strain evidence="2">USNM1676648</strain>
        <tissue evidence="2">Polyp</tissue>
    </source>
</reference>
<gene>
    <name evidence="2" type="primary">DISP1_13</name>
    <name evidence="2" type="ORF">OS493_035257</name>
</gene>
<proteinExistence type="predicted"/>
<evidence type="ECO:0000256" key="1">
    <source>
        <dbReference type="SAM" id="MobiDB-lite"/>
    </source>
</evidence>
<organism evidence="2 3">
    <name type="scientific">Desmophyllum pertusum</name>
    <dbReference type="NCBI Taxonomy" id="174260"/>
    <lineage>
        <taxon>Eukaryota</taxon>
        <taxon>Metazoa</taxon>
        <taxon>Cnidaria</taxon>
        <taxon>Anthozoa</taxon>
        <taxon>Hexacorallia</taxon>
        <taxon>Scleractinia</taxon>
        <taxon>Caryophylliina</taxon>
        <taxon>Caryophylliidae</taxon>
        <taxon>Desmophyllum</taxon>
    </lineage>
</organism>
<dbReference type="Proteomes" id="UP001163046">
    <property type="component" value="Unassembled WGS sequence"/>
</dbReference>
<keyword evidence="3" id="KW-1185">Reference proteome</keyword>
<dbReference type="AlphaFoldDB" id="A0A9W9ZK56"/>
<dbReference type="EMBL" id="MU825925">
    <property type="protein sequence ID" value="KAJ7382414.1"/>
    <property type="molecule type" value="Genomic_DNA"/>
</dbReference>
<sequence length="199" mass="20666">MAEAPAPGVQFPQPLVNPPAQGPQVPQVAQAAQVPQAAQVAQAAQVPQAVQVAQAAQVLPAAQGVPVPQAAQAAGQNAAKMLLPADTTNSRIYTPGVVPGETLINRLGTGAISLVGRAITLALSGAELTEIMDHVGWNRRHTALHYLQLAKVLNPSGASAKLASSEVMNVNNTWTDMNELKRFLGAFPSVSPQKRPLSD</sequence>